<comment type="subcellular location">
    <subcellularLocation>
        <location evidence="1">Cell membrane</location>
        <topology evidence="1">Multi-pass membrane protein</topology>
    </subcellularLocation>
</comment>
<dbReference type="RefSeq" id="WP_150094625.1">
    <property type="nucleotide sequence ID" value="NZ_VWXX01000040.1"/>
</dbReference>
<dbReference type="Proteomes" id="UP000322981">
    <property type="component" value="Unassembled WGS sequence"/>
</dbReference>
<keyword evidence="2" id="KW-1003">Cell membrane</keyword>
<keyword evidence="8" id="KW-1185">Reference proteome</keyword>
<dbReference type="InterPro" id="IPR022791">
    <property type="entry name" value="L-PG_synthase/AglD"/>
</dbReference>
<feature type="transmembrane region" description="Helical" evidence="6">
    <location>
        <begin position="20"/>
        <end position="38"/>
    </location>
</feature>
<evidence type="ECO:0000256" key="4">
    <source>
        <dbReference type="ARBA" id="ARBA00022989"/>
    </source>
</evidence>
<dbReference type="GO" id="GO:0005886">
    <property type="term" value="C:plasma membrane"/>
    <property type="evidence" value="ECO:0007669"/>
    <property type="project" value="UniProtKB-SubCell"/>
</dbReference>
<dbReference type="Pfam" id="PF03706">
    <property type="entry name" value="LPG_synthase_TM"/>
    <property type="match status" value="1"/>
</dbReference>
<feature type="transmembrane region" description="Helical" evidence="6">
    <location>
        <begin position="44"/>
        <end position="63"/>
    </location>
</feature>
<feature type="transmembrane region" description="Helical" evidence="6">
    <location>
        <begin position="162"/>
        <end position="181"/>
    </location>
</feature>
<evidence type="ECO:0000313" key="8">
    <source>
        <dbReference type="Proteomes" id="UP000322981"/>
    </source>
</evidence>
<reference evidence="7 8" key="1">
    <citation type="submission" date="2019-09" db="EMBL/GenBank/DDBJ databases">
        <title>Whole-genome sequence of the purple sulfur bacterium Thiohalocapsa marina DSM 19078.</title>
        <authorList>
            <person name="Kyndt J.A."/>
            <person name="Meyer T.E."/>
        </authorList>
    </citation>
    <scope>NUCLEOTIDE SEQUENCE [LARGE SCALE GENOMIC DNA]</scope>
    <source>
        <strain evidence="7 8">DSM 19078</strain>
    </source>
</reference>
<keyword evidence="4 6" id="KW-1133">Transmembrane helix</keyword>
<evidence type="ECO:0000256" key="6">
    <source>
        <dbReference type="SAM" id="Phobius"/>
    </source>
</evidence>
<sequence length="218" mass="22907">MRQPQTDAGAPRLERRCGQVALAAALAVLAYLALQLFADQWFPALLPVAGVAIALFAVTRPWIARRMLAWLPERGRWLRIRTGLLAVLDHARQLLAPGRLLGGLGLGLLAWAAEAWGLYLLLTWLGVESGVLQAMGIYAVSMLAGALSFLPGGLGGAGAAMVALLAAGGATLGTAVLATVICRLVTLWFAVVLGIGAVLVLRRYGARVAPVRMVGKRV</sequence>
<feature type="transmembrane region" description="Helical" evidence="6">
    <location>
        <begin position="100"/>
        <end position="125"/>
    </location>
</feature>
<dbReference type="NCBIfam" id="TIGR00374">
    <property type="entry name" value="flippase-like domain"/>
    <property type="match status" value="1"/>
</dbReference>
<feature type="transmembrane region" description="Helical" evidence="6">
    <location>
        <begin position="131"/>
        <end position="150"/>
    </location>
</feature>
<comment type="caution">
    <text evidence="7">The sequence shown here is derived from an EMBL/GenBank/DDBJ whole genome shotgun (WGS) entry which is preliminary data.</text>
</comment>
<dbReference type="PANTHER" id="PTHR39087">
    <property type="entry name" value="UPF0104 MEMBRANE PROTEIN MJ1595"/>
    <property type="match status" value="1"/>
</dbReference>
<name>A0A5M8FPH9_9GAMM</name>
<dbReference type="AlphaFoldDB" id="A0A5M8FPH9"/>
<gene>
    <name evidence="7" type="ORF">F2Q65_17125</name>
</gene>
<protein>
    <submittedName>
        <fullName evidence="7">Flippase-like domain-containing protein</fullName>
    </submittedName>
</protein>
<evidence type="ECO:0000256" key="2">
    <source>
        <dbReference type="ARBA" id="ARBA00022475"/>
    </source>
</evidence>
<organism evidence="7 8">
    <name type="scientific">Thiohalocapsa marina</name>
    <dbReference type="NCBI Taxonomy" id="424902"/>
    <lineage>
        <taxon>Bacteria</taxon>
        <taxon>Pseudomonadati</taxon>
        <taxon>Pseudomonadota</taxon>
        <taxon>Gammaproteobacteria</taxon>
        <taxon>Chromatiales</taxon>
        <taxon>Chromatiaceae</taxon>
        <taxon>Thiohalocapsa</taxon>
    </lineage>
</organism>
<dbReference type="EMBL" id="VWXX01000040">
    <property type="protein sequence ID" value="KAA6182822.1"/>
    <property type="molecule type" value="Genomic_DNA"/>
</dbReference>
<feature type="transmembrane region" description="Helical" evidence="6">
    <location>
        <begin position="187"/>
        <end position="204"/>
    </location>
</feature>
<evidence type="ECO:0000256" key="5">
    <source>
        <dbReference type="ARBA" id="ARBA00023136"/>
    </source>
</evidence>
<accession>A0A5M8FPH9</accession>
<evidence type="ECO:0000313" key="7">
    <source>
        <dbReference type="EMBL" id="KAA6182822.1"/>
    </source>
</evidence>
<evidence type="ECO:0000256" key="3">
    <source>
        <dbReference type="ARBA" id="ARBA00022692"/>
    </source>
</evidence>
<proteinExistence type="predicted"/>
<keyword evidence="3 6" id="KW-0812">Transmembrane</keyword>
<keyword evidence="5 6" id="KW-0472">Membrane</keyword>
<dbReference type="PANTHER" id="PTHR39087:SF2">
    <property type="entry name" value="UPF0104 MEMBRANE PROTEIN MJ1595"/>
    <property type="match status" value="1"/>
</dbReference>
<evidence type="ECO:0000256" key="1">
    <source>
        <dbReference type="ARBA" id="ARBA00004651"/>
    </source>
</evidence>